<keyword evidence="2" id="KW-1185">Reference proteome</keyword>
<reference evidence="1 2" key="1">
    <citation type="journal article" date="2019" name="Nat. Ecol. Evol.">
        <title>Megaphylogeny resolves global patterns of mushroom evolution.</title>
        <authorList>
            <person name="Varga T."/>
            <person name="Krizsan K."/>
            <person name="Foldi C."/>
            <person name="Dima B."/>
            <person name="Sanchez-Garcia M."/>
            <person name="Sanchez-Ramirez S."/>
            <person name="Szollosi G.J."/>
            <person name="Szarkandi J.G."/>
            <person name="Papp V."/>
            <person name="Albert L."/>
            <person name="Andreopoulos W."/>
            <person name="Angelini C."/>
            <person name="Antonin V."/>
            <person name="Barry K.W."/>
            <person name="Bougher N.L."/>
            <person name="Buchanan P."/>
            <person name="Buyck B."/>
            <person name="Bense V."/>
            <person name="Catcheside P."/>
            <person name="Chovatia M."/>
            <person name="Cooper J."/>
            <person name="Damon W."/>
            <person name="Desjardin D."/>
            <person name="Finy P."/>
            <person name="Geml J."/>
            <person name="Haridas S."/>
            <person name="Hughes K."/>
            <person name="Justo A."/>
            <person name="Karasinski D."/>
            <person name="Kautmanova I."/>
            <person name="Kiss B."/>
            <person name="Kocsube S."/>
            <person name="Kotiranta H."/>
            <person name="LaButti K.M."/>
            <person name="Lechner B.E."/>
            <person name="Liimatainen K."/>
            <person name="Lipzen A."/>
            <person name="Lukacs Z."/>
            <person name="Mihaltcheva S."/>
            <person name="Morgado L.N."/>
            <person name="Niskanen T."/>
            <person name="Noordeloos M.E."/>
            <person name="Ohm R.A."/>
            <person name="Ortiz-Santana B."/>
            <person name="Ovrebo C."/>
            <person name="Racz N."/>
            <person name="Riley R."/>
            <person name="Savchenko A."/>
            <person name="Shiryaev A."/>
            <person name="Soop K."/>
            <person name="Spirin V."/>
            <person name="Szebenyi C."/>
            <person name="Tomsovsky M."/>
            <person name="Tulloss R.E."/>
            <person name="Uehling J."/>
            <person name="Grigoriev I.V."/>
            <person name="Vagvolgyi C."/>
            <person name="Papp T."/>
            <person name="Martin F.M."/>
            <person name="Miettinen O."/>
            <person name="Hibbett D.S."/>
            <person name="Nagy L.G."/>
        </authorList>
    </citation>
    <scope>NUCLEOTIDE SEQUENCE [LARGE SCALE GENOMIC DNA]</scope>
    <source>
        <strain evidence="1 2">CBS 309.79</strain>
    </source>
</reference>
<dbReference type="AlphaFoldDB" id="A0A5C3QIS8"/>
<dbReference type="Proteomes" id="UP000305067">
    <property type="component" value="Unassembled WGS sequence"/>
</dbReference>
<evidence type="ECO:0000313" key="1">
    <source>
        <dbReference type="EMBL" id="TFL01050.1"/>
    </source>
</evidence>
<gene>
    <name evidence="1" type="ORF">BDV98DRAFT_568385</name>
</gene>
<dbReference type="EMBL" id="ML178826">
    <property type="protein sequence ID" value="TFL01050.1"/>
    <property type="molecule type" value="Genomic_DNA"/>
</dbReference>
<accession>A0A5C3QIS8</accession>
<evidence type="ECO:0000313" key="2">
    <source>
        <dbReference type="Proteomes" id="UP000305067"/>
    </source>
</evidence>
<name>A0A5C3QIS8_9AGAR</name>
<feature type="non-terminal residue" evidence="1">
    <location>
        <position position="154"/>
    </location>
</feature>
<sequence>MTMRPWPGTNPRNQSGGVLDLQGAMGNDGWHNDNGDGSSDGPWCVGIPRLEIFEMTDEVLRLEVGPSFSHRCSCFSRKYALAVVIEGMFAMGHYTVVGRLSVSVGLLWAAGQELVEKACSSCRSDALSITHRWRQSSDRVHLREREDPTSVKSV</sequence>
<proteinExistence type="predicted"/>
<protein>
    <submittedName>
        <fullName evidence="1">Uncharacterized protein</fullName>
    </submittedName>
</protein>
<organism evidence="1 2">
    <name type="scientific">Pterulicium gracile</name>
    <dbReference type="NCBI Taxonomy" id="1884261"/>
    <lineage>
        <taxon>Eukaryota</taxon>
        <taxon>Fungi</taxon>
        <taxon>Dikarya</taxon>
        <taxon>Basidiomycota</taxon>
        <taxon>Agaricomycotina</taxon>
        <taxon>Agaricomycetes</taxon>
        <taxon>Agaricomycetidae</taxon>
        <taxon>Agaricales</taxon>
        <taxon>Pleurotineae</taxon>
        <taxon>Pterulaceae</taxon>
        <taxon>Pterulicium</taxon>
    </lineage>
</organism>